<evidence type="ECO:0000313" key="5">
    <source>
        <dbReference type="Proteomes" id="UP000480151"/>
    </source>
</evidence>
<dbReference type="Proteomes" id="UP000480151">
    <property type="component" value="Unassembled WGS sequence"/>
</dbReference>
<dbReference type="InterPro" id="IPR035089">
    <property type="entry name" value="Phage_sheath_subtilisin"/>
</dbReference>
<proteinExistence type="inferred from homology"/>
<dbReference type="RefSeq" id="WP_165093981.1">
    <property type="nucleotide sequence ID" value="NZ_JAAKGU010000001.1"/>
</dbReference>
<name>A0A6M1PG32_9BACL</name>
<evidence type="ECO:0000313" key="4">
    <source>
        <dbReference type="EMBL" id="NGM81288.1"/>
    </source>
</evidence>
<dbReference type="Pfam" id="PF04984">
    <property type="entry name" value="Phage_sheath_1"/>
    <property type="match status" value="1"/>
</dbReference>
<dbReference type="EMBL" id="JAAKGU010000001">
    <property type="protein sequence ID" value="NGM81288.1"/>
    <property type="molecule type" value="Genomic_DNA"/>
</dbReference>
<comment type="similarity">
    <text evidence="1">Belongs to the myoviridae tail sheath protein family.</text>
</comment>
<dbReference type="Gene3D" id="3.40.50.11790">
    <property type="match status" value="1"/>
</dbReference>
<feature type="domain" description="Tail sheath protein C-terminal" evidence="3">
    <location>
        <begin position="235"/>
        <end position="356"/>
    </location>
</feature>
<dbReference type="Pfam" id="PF17482">
    <property type="entry name" value="Phage_sheath_1C"/>
    <property type="match status" value="1"/>
</dbReference>
<comment type="caution">
    <text evidence="4">The sequence shown here is derived from an EMBL/GenBank/DDBJ whole genome shotgun (WGS) entry which is preliminary data.</text>
</comment>
<sequence length="358" mass="39021">MAIGLPNIEITFKALAASSVARSARGIVVLIVKDTTSTTFTVKEYKSITDIETNLFTASNVNYIKQVMAGGPNKVYVVRVGTSGTTAVADAVAALGSRKYNYIGFAEGTTTEQSDLATYVKSQESLNKTIKAIVYNVTAPDSQHVINFGNTNVTYADTGVTVTGEKYIAILLGLFAGLSLSRSATYLPLDLSAVTQPADLEAAIAAGKLVLFNDDGVVRIARAVNSLTSFGPTVPESCAKILVTEVMDLIRDDIFSTFKNDYIGKYKNKLDYQMLFIGAVNSYFRELANQDVLDNEYDNRAFIDVEAQRNAWLPSKPEAADWDETKVRSMPYQDNLYLAGQIKIADAMEDMTFAITME</sequence>
<evidence type="ECO:0000256" key="1">
    <source>
        <dbReference type="ARBA" id="ARBA00008005"/>
    </source>
</evidence>
<dbReference type="Gene3D" id="3.30.1370.220">
    <property type="match status" value="1"/>
</dbReference>
<protein>
    <submittedName>
        <fullName evidence="4">Phage tail sheath protein</fullName>
    </submittedName>
</protein>
<dbReference type="InterPro" id="IPR020287">
    <property type="entry name" value="Tail_sheath_C"/>
</dbReference>
<gene>
    <name evidence="4" type="ORF">G5B47_02550</name>
</gene>
<dbReference type="AlphaFoldDB" id="A0A6M1PG32"/>
<reference evidence="4 5" key="1">
    <citation type="submission" date="2020-02" db="EMBL/GenBank/DDBJ databases">
        <authorList>
            <person name="Gao J."/>
            <person name="Sun J."/>
        </authorList>
    </citation>
    <scope>NUCLEOTIDE SEQUENCE [LARGE SCALE GENOMIC DNA]</scope>
    <source>
        <strain evidence="4 5">7124</strain>
    </source>
</reference>
<organism evidence="4 5">
    <name type="scientific">Paenibacillus apii</name>
    <dbReference type="NCBI Taxonomy" id="1850370"/>
    <lineage>
        <taxon>Bacteria</taxon>
        <taxon>Bacillati</taxon>
        <taxon>Bacillota</taxon>
        <taxon>Bacilli</taxon>
        <taxon>Bacillales</taxon>
        <taxon>Paenibacillaceae</taxon>
        <taxon>Paenibacillus</taxon>
    </lineage>
</organism>
<feature type="domain" description="Tail sheath protein subtilisin-like" evidence="2">
    <location>
        <begin position="83"/>
        <end position="226"/>
    </location>
</feature>
<accession>A0A6M1PG32</accession>
<evidence type="ECO:0000259" key="3">
    <source>
        <dbReference type="Pfam" id="PF17482"/>
    </source>
</evidence>
<evidence type="ECO:0000259" key="2">
    <source>
        <dbReference type="Pfam" id="PF04984"/>
    </source>
</evidence>
<keyword evidence="5" id="KW-1185">Reference proteome</keyword>